<proteinExistence type="predicted"/>
<keyword evidence="2" id="KW-1185">Reference proteome</keyword>
<reference evidence="1" key="1">
    <citation type="journal article" date="2015" name="Environ. Microbiol.">
        <title>Genome analyses suggest the presence of polyploidy and recent human-driven expansions in eight global populations of the honeybee pathogen Nosema ceranae.</title>
        <authorList>
            <person name="Pelin A."/>
            <person name="Selman M."/>
            <person name="Aris-Brosou S."/>
            <person name="Farinelli L."/>
            <person name="Corradi N."/>
        </authorList>
    </citation>
    <scope>NUCLEOTIDE SEQUENCE [LARGE SCALE GENOMIC DNA]</scope>
    <source>
        <strain evidence="1">PA08 1199</strain>
    </source>
</reference>
<evidence type="ECO:0000313" key="2">
    <source>
        <dbReference type="Proteomes" id="UP000034350"/>
    </source>
</evidence>
<comment type="caution">
    <text evidence="1">The sequence shown here is derived from an EMBL/GenBank/DDBJ whole genome shotgun (WGS) entry which is preliminary data.</text>
</comment>
<reference evidence="1" key="2">
    <citation type="submission" date="2015-05" db="EMBL/GenBank/DDBJ databases">
        <authorList>
            <person name="Adrian P."/>
            <person name="Selman M."/>
            <person name="Aris-Brosou S."/>
            <person name="Farinelli L."/>
            <person name="Corradi N."/>
        </authorList>
    </citation>
    <scope>NUCLEOTIDE SEQUENCE</scope>
    <source>
        <strain evidence="1">PA08 1199</strain>
    </source>
</reference>
<organism evidence="1 2">
    <name type="scientific">Vairimorpha ceranae</name>
    <dbReference type="NCBI Taxonomy" id="40302"/>
    <lineage>
        <taxon>Eukaryota</taxon>
        <taxon>Fungi</taxon>
        <taxon>Fungi incertae sedis</taxon>
        <taxon>Microsporidia</taxon>
        <taxon>Nosematidae</taxon>
        <taxon>Vairimorpha</taxon>
    </lineage>
</organism>
<gene>
    <name evidence="1" type="ORF">AAJ76_6000109322</name>
</gene>
<dbReference type="GeneID" id="36321020"/>
<dbReference type="EMBL" id="JPQZ01000006">
    <property type="protein sequence ID" value="KKO76189.1"/>
    <property type="molecule type" value="Genomic_DNA"/>
</dbReference>
<accession>A0A0F9ZFL0</accession>
<protein>
    <submittedName>
        <fullName evidence="1">Uncharacterized protein</fullName>
    </submittedName>
</protein>
<name>A0A0F9ZFL0_9MICR</name>
<dbReference type="AlphaFoldDB" id="A0A0F9ZFL0"/>
<evidence type="ECO:0000313" key="1">
    <source>
        <dbReference type="EMBL" id="KKO76189.1"/>
    </source>
</evidence>
<dbReference type="RefSeq" id="XP_024331931.1">
    <property type="nucleotide sequence ID" value="XM_024476071.1"/>
</dbReference>
<dbReference type="Proteomes" id="UP000034350">
    <property type="component" value="Unassembled WGS sequence"/>
</dbReference>
<dbReference type="VEuPathDB" id="MicrosporidiaDB:AAJ76_6000109322"/>
<sequence length="60" mass="7151">MHKKTKEFSLKIIGFCKFLNIFYRLNLKNEKAYGKKKVLNNIEVNMGLIIINYLNIDMLK</sequence>